<keyword evidence="1" id="KW-0548">Nucleotidyltransferase</keyword>
<dbReference type="GO" id="GO:0031380">
    <property type="term" value="C:nuclear RNA-directed RNA polymerase complex"/>
    <property type="evidence" value="ECO:0007669"/>
    <property type="project" value="TreeGrafter"/>
</dbReference>
<dbReference type="Proteomes" id="UP000054007">
    <property type="component" value="Unassembled WGS sequence"/>
</dbReference>
<dbReference type="Pfam" id="PF05183">
    <property type="entry name" value="RdRP"/>
    <property type="match status" value="1"/>
</dbReference>
<sequence>MEIAISNIPSESSFSQIHRALCTELHGRTDYTEKERINFHLQLYTAHGAYTGKGCLTLPTMSTGDRFLQEYGADGRSHVYVAGSCLKFARSTRRPDVTVCQRVSTEPYRDTTEFEDSELSDALLAQSEFELNKLQFGWIGFDDKFSLEWEYSCTPSVLTFCPDPRALEINIEASECFPKDSPDFEPTPYCCIIIPYSHINSLTSGVIKAGPIQDPVILINCQTPPSFFHGGIPRAKLPEQEEQVVRLRRAALGLRDSRTQRPHAEVAPFCSCAIRLVCSTISGPQKFRSALMNGGVNLQMNPSPWPLASIALRDRWSRNRVDDAFSFCHQFPFHSAFLFQSLLMNSVVSPSEMLQLRGKLTALVNESTMAGVRTRREEYMTIVIRDFENATRIRMGSVSATTRFDESRSRCLKFLVSPSSSPRLSREGAFMCLHVTVTPTKIRYDGPYPERSNRVIRSFPFEQYANFIRVTFTDEGGSHLGFSHFYDFPEWVYHRFGPFLFRNLRVANSLTHYLAYTQSSLRNHSLWFLRDFDVRQPGKDRRIEPSTLKVDVPSIISGLGQFDAELKRCPARYAARISMAFTITDPTATKVETLISIPDVERVNMGRRWNFTDGVGTMSAEFAKSIYETRIAESSSRYLRLEEYPRAVQIRFLGSKGVLSVDHTLKGKTVCLRPSMIKFKGVDSDTVEIAQVFDRPRRFCLNRPLVMVLEQLHVTYETFKEYQDAAIEQVRTSTQSIAETMSFLESHGLGSTFHVASIIGFLARHSNELSIIEDSFFQRAMDFARHDALRTIKHRARIPIPGAYQLPGVADVHGWLKEGQLFICVRESSGELLFLEGDILITKSPCGHPGDVQIARAIGRPPKASPFAKEPLANTVVFSINGIRPLASCLAGGDLDGDEYTVIPLNTNPKLRVKPYRPSAYPAAALNKLEQPCTQNDIGKFVLDYIISDNISQIATTWLILADSDGIFGPVCLKLSDLQSKAVDFPKSGTPVPVKDIPRKHHLKPDWSAPETMVKLDHRRYYTSQRAIGRLAREIELPATDDVVTVMREQLKNLLSERSGATPLERNGSHDIPRLTVIEKQLGGIPPQLNLEELVPTFLFYRTRLHTICRLYSISAGRESMLTEEEIFIGTIVANTPQPGKRKANISRMREACTFLANHVREALHGQDLAKCLSRAYAVWQRCTQSFLFGARTFAWIALGVCVDTMTAMEEEKQQGVSIIAKE</sequence>
<proteinExistence type="inferred from homology"/>
<comment type="catalytic activity">
    <reaction evidence="1">
        <text>RNA(n) + a ribonucleoside 5'-triphosphate = RNA(n+1) + diphosphate</text>
        <dbReference type="Rhea" id="RHEA:21248"/>
        <dbReference type="Rhea" id="RHEA-COMP:14527"/>
        <dbReference type="Rhea" id="RHEA-COMP:17342"/>
        <dbReference type="ChEBI" id="CHEBI:33019"/>
        <dbReference type="ChEBI" id="CHEBI:61557"/>
        <dbReference type="ChEBI" id="CHEBI:140395"/>
        <dbReference type="EC" id="2.7.7.48"/>
    </reaction>
</comment>
<dbReference type="EMBL" id="KN880435">
    <property type="protein sequence ID" value="KIY73502.1"/>
    <property type="molecule type" value="Genomic_DNA"/>
</dbReference>
<feature type="domain" description="RDRP core" evidence="2">
    <location>
        <begin position="437"/>
        <end position="1035"/>
    </location>
</feature>
<dbReference type="PANTHER" id="PTHR23079:SF55">
    <property type="entry name" value="RNA-DIRECTED RNA POLYMERASE"/>
    <property type="match status" value="1"/>
</dbReference>
<dbReference type="GO" id="GO:0003723">
    <property type="term" value="F:RNA binding"/>
    <property type="evidence" value="ECO:0007669"/>
    <property type="project" value="UniProtKB-KW"/>
</dbReference>
<evidence type="ECO:0000313" key="3">
    <source>
        <dbReference type="EMBL" id="KIY73502.1"/>
    </source>
</evidence>
<dbReference type="PANTHER" id="PTHR23079">
    <property type="entry name" value="RNA-DEPENDENT RNA POLYMERASE"/>
    <property type="match status" value="1"/>
</dbReference>
<gene>
    <name evidence="3" type="ORF">CYLTODRAFT_416875</name>
</gene>
<evidence type="ECO:0000313" key="4">
    <source>
        <dbReference type="Proteomes" id="UP000054007"/>
    </source>
</evidence>
<dbReference type="EC" id="2.7.7.48" evidence="1"/>
<accession>A0A0D7BSW0</accession>
<protein>
    <recommendedName>
        <fullName evidence="1">RNA-dependent RNA polymerase</fullName>
        <ecNumber evidence="1">2.7.7.48</ecNumber>
    </recommendedName>
</protein>
<keyword evidence="1" id="KW-0696">RNA-directed RNA polymerase</keyword>
<organism evidence="3 4">
    <name type="scientific">Cylindrobasidium torrendii FP15055 ss-10</name>
    <dbReference type="NCBI Taxonomy" id="1314674"/>
    <lineage>
        <taxon>Eukaryota</taxon>
        <taxon>Fungi</taxon>
        <taxon>Dikarya</taxon>
        <taxon>Basidiomycota</taxon>
        <taxon>Agaricomycotina</taxon>
        <taxon>Agaricomycetes</taxon>
        <taxon>Agaricomycetidae</taxon>
        <taxon>Agaricales</taxon>
        <taxon>Marasmiineae</taxon>
        <taxon>Physalacriaceae</taxon>
        <taxon>Cylindrobasidium</taxon>
    </lineage>
</organism>
<keyword evidence="4" id="KW-1185">Reference proteome</keyword>
<evidence type="ECO:0000256" key="1">
    <source>
        <dbReference type="RuleBase" id="RU363098"/>
    </source>
</evidence>
<evidence type="ECO:0000259" key="2">
    <source>
        <dbReference type="Pfam" id="PF05183"/>
    </source>
</evidence>
<comment type="similarity">
    <text evidence="1">Belongs to the RdRP family.</text>
</comment>
<dbReference type="GO" id="GO:0003968">
    <property type="term" value="F:RNA-directed RNA polymerase activity"/>
    <property type="evidence" value="ECO:0007669"/>
    <property type="project" value="UniProtKB-KW"/>
</dbReference>
<name>A0A0D7BSW0_9AGAR</name>
<reference evidence="3 4" key="1">
    <citation type="journal article" date="2015" name="Fungal Genet. Biol.">
        <title>Evolution of novel wood decay mechanisms in Agaricales revealed by the genome sequences of Fistulina hepatica and Cylindrobasidium torrendii.</title>
        <authorList>
            <person name="Floudas D."/>
            <person name="Held B.W."/>
            <person name="Riley R."/>
            <person name="Nagy L.G."/>
            <person name="Koehler G."/>
            <person name="Ransdell A.S."/>
            <person name="Younus H."/>
            <person name="Chow J."/>
            <person name="Chiniquy J."/>
            <person name="Lipzen A."/>
            <person name="Tritt A."/>
            <person name="Sun H."/>
            <person name="Haridas S."/>
            <person name="LaButti K."/>
            <person name="Ohm R.A."/>
            <person name="Kues U."/>
            <person name="Blanchette R.A."/>
            <person name="Grigoriev I.V."/>
            <person name="Minto R.E."/>
            <person name="Hibbett D.S."/>
        </authorList>
    </citation>
    <scope>NUCLEOTIDE SEQUENCE [LARGE SCALE GENOMIC DNA]</scope>
    <source>
        <strain evidence="3 4">FP15055 ss-10</strain>
    </source>
</reference>
<dbReference type="AlphaFoldDB" id="A0A0D7BSW0"/>
<dbReference type="InterPro" id="IPR057596">
    <property type="entry name" value="RDRP_core"/>
</dbReference>
<dbReference type="STRING" id="1314674.A0A0D7BSW0"/>
<dbReference type="OrthoDB" id="6513042at2759"/>
<dbReference type="GO" id="GO:0030422">
    <property type="term" value="P:siRNA processing"/>
    <property type="evidence" value="ECO:0007669"/>
    <property type="project" value="TreeGrafter"/>
</dbReference>
<keyword evidence="1" id="KW-0808">Transferase</keyword>
<dbReference type="InterPro" id="IPR007855">
    <property type="entry name" value="RDRP"/>
</dbReference>
<keyword evidence="1" id="KW-0694">RNA-binding</keyword>